<dbReference type="Proteomes" id="UP000613974">
    <property type="component" value="Unassembled WGS sequence"/>
</dbReference>
<evidence type="ECO:0000313" key="3">
    <source>
        <dbReference type="Proteomes" id="UP000613974"/>
    </source>
</evidence>
<feature type="chain" id="PRO_5046928458" description="Integral membrane protein" evidence="1">
    <location>
        <begin position="47"/>
        <end position="178"/>
    </location>
</feature>
<sequence>MPAKPPAKPPAAPPPAPPATARRRLMTVAAATLVAAAAAPATLAYAFPSATVSPTAVAPGGRVALNVAGCGMQVARVTSTAFGETRLTPGNQTAASLIGSATVYDNASTGTHRVVFECGGPGGERVTLSLQVSSGAARGGTGGSIGSMSPGQIAAGSALTAGALGAGVWVMRRRAAAS</sequence>
<reference evidence="3" key="1">
    <citation type="submission" date="2023-07" db="EMBL/GenBank/DDBJ databases">
        <title>Whole genome shotgun sequence of Streptomyces nojiriensis NBRC 13794.</title>
        <authorList>
            <person name="Komaki H."/>
            <person name="Tamura T."/>
        </authorList>
    </citation>
    <scope>NUCLEOTIDE SEQUENCE [LARGE SCALE GENOMIC DNA]</scope>
    <source>
        <strain evidence="3">NBRC 13794</strain>
    </source>
</reference>
<organism evidence="2 3">
    <name type="scientific">Streptomyces nojiriensis</name>
    <dbReference type="NCBI Taxonomy" id="66374"/>
    <lineage>
        <taxon>Bacteria</taxon>
        <taxon>Bacillati</taxon>
        <taxon>Actinomycetota</taxon>
        <taxon>Actinomycetes</taxon>
        <taxon>Kitasatosporales</taxon>
        <taxon>Streptomycetaceae</taxon>
        <taxon>Streptomyces</taxon>
    </lineage>
</organism>
<dbReference type="InterPro" id="IPR006311">
    <property type="entry name" value="TAT_signal"/>
</dbReference>
<evidence type="ECO:0008006" key="4">
    <source>
        <dbReference type="Google" id="ProtNLM"/>
    </source>
</evidence>
<evidence type="ECO:0000256" key="1">
    <source>
        <dbReference type="SAM" id="SignalP"/>
    </source>
</evidence>
<gene>
    <name evidence="2" type="ORF">Snoj_56520</name>
</gene>
<keyword evidence="3" id="KW-1185">Reference proteome</keyword>
<protein>
    <recommendedName>
        <fullName evidence="4">Integral membrane protein</fullName>
    </recommendedName>
</protein>
<name>A0ABQ3SUC5_9ACTN</name>
<dbReference type="EMBL" id="BNEC01000005">
    <property type="protein sequence ID" value="GHI71734.1"/>
    <property type="molecule type" value="Genomic_DNA"/>
</dbReference>
<comment type="caution">
    <text evidence="2">The sequence shown here is derived from an EMBL/GenBank/DDBJ whole genome shotgun (WGS) entry which is preliminary data.</text>
</comment>
<dbReference type="GeneID" id="95589969"/>
<dbReference type="PROSITE" id="PS51318">
    <property type="entry name" value="TAT"/>
    <property type="match status" value="1"/>
</dbReference>
<dbReference type="RefSeq" id="WP_229875206.1">
    <property type="nucleotide sequence ID" value="NZ_BMRL01000005.1"/>
</dbReference>
<keyword evidence="1" id="KW-0732">Signal</keyword>
<accession>A0ABQ3SUC5</accession>
<proteinExistence type="predicted"/>
<feature type="signal peptide" evidence="1">
    <location>
        <begin position="1"/>
        <end position="46"/>
    </location>
</feature>
<evidence type="ECO:0000313" key="2">
    <source>
        <dbReference type="EMBL" id="GHI71734.1"/>
    </source>
</evidence>